<dbReference type="AlphaFoldDB" id="A0A178K448"/>
<sequence length="125" mass="14227">MRQQYHFRLSDEGLLSWDVFRLIRLTADLPVKQVALGDINELDEAFWYDLGGAKPTCRNVLEHAKLINQADLSYPIILCHQGRVMDGMHRVCKAKMLGHTSISAVQFTEHIAPDHIGVEAEQLPY</sequence>
<proteinExistence type="predicted"/>
<evidence type="ECO:0000313" key="1">
    <source>
        <dbReference type="EMBL" id="OAN11473.1"/>
    </source>
</evidence>
<dbReference type="STRING" id="858640.A3K86_21280"/>
<reference evidence="1 2" key="1">
    <citation type="submission" date="2016-03" db="EMBL/GenBank/DDBJ databases">
        <title>Photobacterium proteolyticum sp. nov. a protease producing bacterium isolated from ocean sediments of Laizhou Bay.</title>
        <authorList>
            <person name="Li Y."/>
        </authorList>
    </citation>
    <scope>NUCLEOTIDE SEQUENCE [LARGE SCALE GENOMIC DNA]</scope>
    <source>
        <strain evidence="1 2">R-40508</strain>
    </source>
</reference>
<organism evidence="1 2">
    <name type="scientific">Photobacterium jeanii</name>
    <dbReference type="NCBI Taxonomy" id="858640"/>
    <lineage>
        <taxon>Bacteria</taxon>
        <taxon>Pseudomonadati</taxon>
        <taxon>Pseudomonadota</taxon>
        <taxon>Gammaproteobacteria</taxon>
        <taxon>Vibrionales</taxon>
        <taxon>Vibrionaceae</taxon>
        <taxon>Photobacterium</taxon>
    </lineage>
</organism>
<keyword evidence="2" id="KW-1185">Reference proteome</keyword>
<dbReference type="EMBL" id="LVHF01000033">
    <property type="protein sequence ID" value="OAN11473.1"/>
    <property type="molecule type" value="Genomic_DNA"/>
</dbReference>
<evidence type="ECO:0008006" key="3">
    <source>
        <dbReference type="Google" id="ProtNLM"/>
    </source>
</evidence>
<dbReference type="RefSeq" id="WP_068336336.1">
    <property type="nucleotide sequence ID" value="NZ_LVHF01000033.1"/>
</dbReference>
<accession>A0A178K448</accession>
<name>A0A178K448_9GAMM</name>
<dbReference type="OrthoDB" id="7856828at2"/>
<comment type="caution">
    <text evidence="1">The sequence shown here is derived from an EMBL/GenBank/DDBJ whole genome shotgun (WGS) entry which is preliminary data.</text>
</comment>
<evidence type="ECO:0000313" key="2">
    <source>
        <dbReference type="Proteomes" id="UP000078503"/>
    </source>
</evidence>
<protein>
    <recommendedName>
        <fullName evidence="3">Chromosome partitioning protein ParB</fullName>
    </recommendedName>
</protein>
<gene>
    <name evidence="1" type="ORF">A3K86_21280</name>
</gene>
<dbReference type="Proteomes" id="UP000078503">
    <property type="component" value="Unassembled WGS sequence"/>
</dbReference>